<keyword evidence="10" id="KW-1185">Reference proteome</keyword>
<feature type="transmembrane region" description="Helical" evidence="8">
    <location>
        <begin position="125"/>
        <end position="147"/>
    </location>
</feature>
<dbReference type="EMBL" id="FNLF01000002">
    <property type="protein sequence ID" value="SDR05885.1"/>
    <property type="molecule type" value="Genomic_DNA"/>
</dbReference>
<dbReference type="CDD" id="cd06550">
    <property type="entry name" value="TM_ABC_iron-siderophores_like"/>
    <property type="match status" value="1"/>
</dbReference>
<feature type="transmembrane region" description="Helical" evidence="8">
    <location>
        <begin position="205"/>
        <end position="226"/>
    </location>
</feature>
<evidence type="ECO:0000256" key="3">
    <source>
        <dbReference type="ARBA" id="ARBA00022448"/>
    </source>
</evidence>
<dbReference type="PANTHER" id="PTHR30472:SF27">
    <property type="entry name" value="PETROBACTIN IMPORT SYSTEM PERMEASE PROTEIN YCLN"/>
    <property type="match status" value="1"/>
</dbReference>
<feature type="transmembrane region" description="Helical" evidence="8">
    <location>
        <begin position="68"/>
        <end position="88"/>
    </location>
</feature>
<feature type="transmembrane region" description="Helical" evidence="8">
    <location>
        <begin position="23"/>
        <end position="48"/>
    </location>
</feature>
<dbReference type="Proteomes" id="UP000183053">
    <property type="component" value="Unassembled WGS sequence"/>
</dbReference>
<dbReference type="SUPFAM" id="SSF81345">
    <property type="entry name" value="ABC transporter involved in vitamin B12 uptake, BtuC"/>
    <property type="match status" value="1"/>
</dbReference>
<accession>A0A1H1FY87</accession>
<feature type="transmembrane region" description="Helical" evidence="8">
    <location>
        <begin position="286"/>
        <end position="308"/>
    </location>
</feature>
<dbReference type="InterPro" id="IPR000522">
    <property type="entry name" value="ABC_transptr_permease_BtuC"/>
</dbReference>
<sequence>MTTTDTVAPPQAGPRKGARLGRVALPLLALACVALLFASLMTGEYHITLAGLLAGDDEMWRMFFISRVPRTAALVFAGLAMSFSGVIMQRLTQNRFVEPTTAGTAEWAGLGVLLCMLYLPGASPMVRMVFATATAFIGTMIFLGFVSRIRARRSAIVPLVGLMLGAVVSAITTYLAIGANLLQAVTSWRSGGFAHIVRGYYEPMWAIAFIAVATYLLANYFTIAGLGKDVATSLGLRYGLTMGIGVTMVALASGVTSVVVGFIPFLGLVVPNLISALRGDDVRSGLPWVAVLATVLIIGCDLIGRIVVRPMEIPVSVIMGVIGSVTFLTIVLSRRNRVAL</sequence>
<keyword evidence="3" id="KW-0813">Transport</keyword>
<feature type="transmembrane region" description="Helical" evidence="8">
    <location>
        <begin position="315"/>
        <end position="333"/>
    </location>
</feature>
<organism evidence="9 10">
    <name type="scientific">Tsukamurella pulmonis</name>
    <dbReference type="NCBI Taxonomy" id="47312"/>
    <lineage>
        <taxon>Bacteria</taxon>
        <taxon>Bacillati</taxon>
        <taxon>Actinomycetota</taxon>
        <taxon>Actinomycetes</taxon>
        <taxon>Mycobacteriales</taxon>
        <taxon>Tsukamurellaceae</taxon>
        <taxon>Tsukamurella</taxon>
    </lineage>
</organism>
<keyword evidence="4" id="KW-1003">Cell membrane</keyword>
<evidence type="ECO:0000256" key="6">
    <source>
        <dbReference type="ARBA" id="ARBA00022989"/>
    </source>
</evidence>
<reference evidence="10" key="1">
    <citation type="submission" date="2016-10" db="EMBL/GenBank/DDBJ databases">
        <authorList>
            <person name="Varghese N."/>
            <person name="Submissions S."/>
        </authorList>
    </citation>
    <scope>NUCLEOTIDE SEQUENCE [LARGE SCALE GENOMIC DNA]</scope>
    <source>
        <strain evidence="10">DSM 44142</strain>
    </source>
</reference>
<dbReference type="Pfam" id="PF01032">
    <property type="entry name" value="FecCD"/>
    <property type="match status" value="1"/>
</dbReference>
<proteinExistence type="inferred from homology"/>
<feature type="transmembrane region" description="Helical" evidence="8">
    <location>
        <begin position="238"/>
        <end position="266"/>
    </location>
</feature>
<dbReference type="InterPro" id="IPR037294">
    <property type="entry name" value="ABC_BtuC-like"/>
</dbReference>
<evidence type="ECO:0000256" key="8">
    <source>
        <dbReference type="SAM" id="Phobius"/>
    </source>
</evidence>
<evidence type="ECO:0000256" key="2">
    <source>
        <dbReference type="ARBA" id="ARBA00007935"/>
    </source>
</evidence>
<evidence type="ECO:0000313" key="10">
    <source>
        <dbReference type="Proteomes" id="UP000183053"/>
    </source>
</evidence>
<keyword evidence="7 8" id="KW-0472">Membrane</keyword>
<evidence type="ECO:0000256" key="5">
    <source>
        <dbReference type="ARBA" id="ARBA00022692"/>
    </source>
</evidence>
<dbReference type="STRING" id="47312.SAMN04489765_2988"/>
<feature type="transmembrane region" description="Helical" evidence="8">
    <location>
        <begin position="100"/>
        <end position="119"/>
    </location>
</feature>
<dbReference type="AlphaFoldDB" id="A0A1H1FY87"/>
<name>A0A1H1FY87_9ACTN</name>
<dbReference type="GO" id="GO:0022857">
    <property type="term" value="F:transmembrane transporter activity"/>
    <property type="evidence" value="ECO:0007669"/>
    <property type="project" value="InterPro"/>
</dbReference>
<evidence type="ECO:0000256" key="4">
    <source>
        <dbReference type="ARBA" id="ARBA00022475"/>
    </source>
</evidence>
<evidence type="ECO:0000256" key="7">
    <source>
        <dbReference type="ARBA" id="ARBA00023136"/>
    </source>
</evidence>
<dbReference type="Gene3D" id="1.10.3470.10">
    <property type="entry name" value="ABC transporter involved in vitamin B12 uptake, BtuC"/>
    <property type="match status" value="1"/>
</dbReference>
<gene>
    <name evidence="9" type="ORF">SAMN04489765_2988</name>
</gene>
<comment type="subcellular location">
    <subcellularLocation>
        <location evidence="1">Cell membrane</location>
        <topology evidence="1">Multi-pass membrane protein</topology>
    </subcellularLocation>
</comment>
<dbReference type="GO" id="GO:0005886">
    <property type="term" value="C:plasma membrane"/>
    <property type="evidence" value="ECO:0007669"/>
    <property type="project" value="UniProtKB-SubCell"/>
</dbReference>
<keyword evidence="6 8" id="KW-1133">Transmembrane helix</keyword>
<dbReference type="PANTHER" id="PTHR30472">
    <property type="entry name" value="FERRIC ENTEROBACTIN TRANSPORT SYSTEM PERMEASE PROTEIN"/>
    <property type="match status" value="1"/>
</dbReference>
<dbReference type="GO" id="GO:0033214">
    <property type="term" value="P:siderophore-iron import into cell"/>
    <property type="evidence" value="ECO:0007669"/>
    <property type="project" value="TreeGrafter"/>
</dbReference>
<evidence type="ECO:0000256" key="1">
    <source>
        <dbReference type="ARBA" id="ARBA00004651"/>
    </source>
</evidence>
<feature type="transmembrane region" description="Helical" evidence="8">
    <location>
        <begin position="159"/>
        <end position="185"/>
    </location>
</feature>
<protein>
    <submittedName>
        <fullName evidence="9">Iron complex transport system permease protein</fullName>
    </submittedName>
</protein>
<evidence type="ECO:0000313" key="9">
    <source>
        <dbReference type="EMBL" id="SDR05885.1"/>
    </source>
</evidence>
<dbReference type="RefSeq" id="WP_231857748.1">
    <property type="nucleotide sequence ID" value="NZ_AP025457.1"/>
</dbReference>
<comment type="similarity">
    <text evidence="2">Belongs to the binding-protein-dependent transport system permease family. FecCD subfamily.</text>
</comment>
<keyword evidence="5 8" id="KW-0812">Transmembrane</keyword>